<name>S4PWM5_9NEOP</name>
<organism evidence="2">
    <name type="scientific">Pararge aegeria</name>
    <name type="common">speckled wood butterfly</name>
    <dbReference type="NCBI Taxonomy" id="116150"/>
    <lineage>
        <taxon>Eukaryota</taxon>
        <taxon>Metazoa</taxon>
        <taxon>Ecdysozoa</taxon>
        <taxon>Arthropoda</taxon>
        <taxon>Hexapoda</taxon>
        <taxon>Insecta</taxon>
        <taxon>Pterygota</taxon>
        <taxon>Neoptera</taxon>
        <taxon>Endopterygota</taxon>
        <taxon>Lepidoptera</taxon>
        <taxon>Glossata</taxon>
        <taxon>Ditrysia</taxon>
        <taxon>Papilionoidea</taxon>
        <taxon>Nymphalidae</taxon>
        <taxon>Satyrinae</taxon>
        <taxon>Satyrini</taxon>
        <taxon>Parargina</taxon>
        <taxon>Pararge</taxon>
    </lineage>
</organism>
<feature type="transmembrane region" description="Helical" evidence="1">
    <location>
        <begin position="24"/>
        <end position="47"/>
    </location>
</feature>
<feature type="non-terminal residue" evidence="2">
    <location>
        <position position="135"/>
    </location>
</feature>
<evidence type="ECO:0000256" key="1">
    <source>
        <dbReference type="SAM" id="Phobius"/>
    </source>
</evidence>
<dbReference type="EMBL" id="GAIX01006528">
    <property type="protein sequence ID" value="JAA86032.1"/>
    <property type="molecule type" value="Transcribed_RNA"/>
</dbReference>
<reference evidence="2" key="1">
    <citation type="journal article" date="2013" name="BMC Genomics">
        <title>Unscrambling butterfly oogenesis.</title>
        <authorList>
            <person name="Carter J.M."/>
            <person name="Baker S.C."/>
            <person name="Pink R."/>
            <person name="Carter D.R."/>
            <person name="Collins A."/>
            <person name="Tomlin J."/>
            <person name="Gibbs M."/>
            <person name="Breuker C.J."/>
        </authorList>
    </citation>
    <scope>NUCLEOTIDE SEQUENCE</scope>
    <source>
        <tissue evidence="2">Ovary</tissue>
    </source>
</reference>
<evidence type="ECO:0000313" key="2">
    <source>
        <dbReference type="EMBL" id="JAA86032.1"/>
    </source>
</evidence>
<sequence length="135" mass="14364">MKEGEEYSPLIISSSSISGSGGCVVGASVVVVVVVVVVEVVVVGIVVGKVGPSVVKIGSDSAPSFPESTTTRVITTPIATNIATKPIAYVVFFDFFVATRIWSLVPISMEELPFSWAILWCLVHLKNKNFFSEIS</sequence>
<dbReference type="PROSITE" id="PS51257">
    <property type="entry name" value="PROKAR_LIPOPROTEIN"/>
    <property type="match status" value="1"/>
</dbReference>
<keyword evidence="1" id="KW-0812">Transmembrane</keyword>
<proteinExistence type="predicted"/>
<keyword evidence="1" id="KW-1133">Transmembrane helix</keyword>
<keyword evidence="1" id="KW-0472">Membrane</keyword>
<protein>
    <submittedName>
        <fullName evidence="2">Uncharacterized protein</fullName>
    </submittedName>
</protein>
<reference evidence="2" key="2">
    <citation type="submission" date="2013-05" db="EMBL/GenBank/DDBJ databases">
        <authorList>
            <person name="Carter J.-M."/>
            <person name="Baker S.C."/>
            <person name="Pink R."/>
            <person name="Carter D.R.F."/>
            <person name="Collins A."/>
            <person name="Tomlin J."/>
            <person name="Gibbs M."/>
            <person name="Breuker C.J."/>
        </authorList>
    </citation>
    <scope>NUCLEOTIDE SEQUENCE</scope>
    <source>
        <tissue evidence="2">Ovary</tissue>
    </source>
</reference>
<dbReference type="AlphaFoldDB" id="S4PWM5"/>
<accession>S4PWM5</accession>